<feature type="zinc finger region" description="C3H1-type" evidence="5">
    <location>
        <begin position="541"/>
        <end position="568"/>
    </location>
</feature>
<evidence type="ECO:0000313" key="9">
    <source>
        <dbReference type="Proteomes" id="UP001168098"/>
    </source>
</evidence>
<dbReference type="SUPFAM" id="SSF90229">
    <property type="entry name" value="CCCH zinc finger"/>
    <property type="match status" value="2"/>
</dbReference>
<feature type="region of interest" description="Disordered" evidence="6">
    <location>
        <begin position="1"/>
        <end position="22"/>
    </location>
</feature>
<dbReference type="GO" id="GO:0008270">
    <property type="term" value="F:zinc ion binding"/>
    <property type="evidence" value="ECO:0007669"/>
    <property type="project" value="UniProtKB-KW"/>
</dbReference>
<comment type="caution">
    <text evidence="8">The sequence shown here is derived from an EMBL/GenBank/DDBJ whole genome shotgun (WGS) entry which is preliminary data.</text>
</comment>
<dbReference type="Gene3D" id="2.30.30.1190">
    <property type="match status" value="1"/>
</dbReference>
<feature type="region of interest" description="Disordered" evidence="6">
    <location>
        <begin position="394"/>
        <end position="419"/>
    </location>
</feature>
<keyword evidence="4 5" id="KW-0862">Zinc</keyword>
<evidence type="ECO:0000256" key="3">
    <source>
        <dbReference type="ARBA" id="ARBA00022771"/>
    </source>
</evidence>
<dbReference type="PROSITE" id="PS50103">
    <property type="entry name" value="ZF_C3H1"/>
    <property type="match status" value="3"/>
</dbReference>
<feature type="region of interest" description="Disordered" evidence="6">
    <location>
        <begin position="824"/>
        <end position="858"/>
    </location>
</feature>
<keyword evidence="9" id="KW-1185">Reference proteome</keyword>
<feature type="domain" description="C3H1-type" evidence="7">
    <location>
        <begin position="512"/>
        <end position="539"/>
    </location>
</feature>
<gene>
    <name evidence="8" type="ORF">PVL29_014050</name>
</gene>
<dbReference type="Gene3D" id="4.10.1000.10">
    <property type="entry name" value="Zinc finger, CCCH-type"/>
    <property type="match status" value="1"/>
</dbReference>
<feature type="compositionally biased region" description="Basic and acidic residues" evidence="6">
    <location>
        <begin position="407"/>
        <end position="419"/>
    </location>
</feature>
<dbReference type="SMART" id="SM00356">
    <property type="entry name" value="ZnF_C3H1"/>
    <property type="match status" value="3"/>
</dbReference>
<feature type="region of interest" description="Disordered" evidence="6">
    <location>
        <begin position="474"/>
        <end position="497"/>
    </location>
</feature>
<feature type="compositionally biased region" description="Polar residues" evidence="6">
    <location>
        <begin position="770"/>
        <end position="781"/>
    </location>
</feature>
<organism evidence="8 9">
    <name type="scientific">Vitis rotundifolia</name>
    <name type="common">Muscadine grape</name>
    <dbReference type="NCBI Taxonomy" id="103349"/>
    <lineage>
        <taxon>Eukaryota</taxon>
        <taxon>Viridiplantae</taxon>
        <taxon>Streptophyta</taxon>
        <taxon>Embryophyta</taxon>
        <taxon>Tracheophyta</taxon>
        <taxon>Spermatophyta</taxon>
        <taxon>Magnoliopsida</taxon>
        <taxon>eudicotyledons</taxon>
        <taxon>Gunneridae</taxon>
        <taxon>Pentapetalae</taxon>
        <taxon>rosids</taxon>
        <taxon>Vitales</taxon>
        <taxon>Vitaceae</taxon>
        <taxon>Viteae</taxon>
        <taxon>Vitis</taxon>
    </lineage>
</organism>
<name>A0AA38ZFX5_VITRO</name>
<dbReference type="EMBL" id="JARBHA010000011">
    <property type="protein sequence ID" value="KAJ9688114.1"/>
    <property type="molecule type" value="Genomic_DNA"/>
</dbReference>
<accession>A0AA38ZFX5</accession>
<feature type="region of interest" description="Disordered" evidence="6">
    <location>
        <begin position="739"/>
        <end position="781"/>
    </location>
</feature>
<proteinExistence type="predicted"/>
<keyword evidence="2" id="KW-0677">Repeat</keyword>
<dbReference type="GO" id="GO:0045892">
    <property type="term" value="P:negative regulation of DNA-templated transcription"/>
    <property type="evidence" value="ECO:0007669"/>
    <property type="project" value="InterPro"/>
</dbReference>
<dbReference type="InterPro" id="IPR000571">
    <property type="entry name" value="Znf_CCCH"/>
</dbReference>
<dbReference type="Proteomes" id="UP001168098">
    <property type="component" value="Unassembled WGS sequence"/>
</dbReference>
<evidence type="ECO:0000256" key="2">
    <source>
        <dbReference type="ARBA" id="ARBA00022737"/>
    </source>
</evidence>
<dbReference type="FunFam" id="2.30.30.1190:FF:000010">
    <property type="entry name" value="C3H-type transcription factor"/>
    <property type="match status" value="1"/>
</dbReference>
<dbReference type="GO" id="GO:0003723">
    <property type="term" value="F:RNA binding"/>
    <property type="evidence" value="ECO:0007669"/>
    <property type="project" value="InterPro"/>
</dbReference>
<dbReference type="InterPro" id="IPR036855">
    <property type="entry name" value="Znf_CCCH_sf"/>
</dbReference>
<feature type="zinc finger region" description="C3H1-type" evidence="5">
    <location>
        <begin position="571"/>
        <end position="594"/>
    </location>
</feature>
<feature type="region of interest" description="Disordered" evidence="6">
    <location>
        <begin position="603"/>
        <end position="637"/>
    </location>
</feature>
<dbReference type="PANTHER" id="PTHR13119">
    <property type="entry name" value="ZINC FINGER CCCH DOMAIN-CONTAINING PROTEI"/>
    <property type="match status" value="1"/>
</dbReference>
<dbReference type="AlphaFoldDB" id="A0AA38ZFX5"/>
<reference evidence="8 9" key="1">
    <citation type="journal article" date="2023" name="BMC Biotechnol.">
        <title>Vitis rotundifolia cv Carlos genome sequencing.</title>
        <authorList>
            <person name="Huff M."/>
            <person name="Hulse-Kemp A."/>
            <person name="Scheffler B."/>
            <person name="Youngblood R."/>
            <person name="Simpson S."/>
            <person name="Babiker E."/>
            <person name="Staton M."/>
        </authorList>
    </citation>
    <scope>NUCLEOTIDE SEQUENCE [LARGE SCALE GENOMIC DNA]</scope>
    <source>
        <tissue evidence="8">Leaf</tissue>
    </source>
</reference>
<dbReference type="PANTHER" id="PTHR13119:SF12">
    <property type="entry name" value="PROTEIN SUPPRESSOR OF SABLE"/>
    <property type="match status" value="1"/>
</dbReference>
<feature type="domain" description="C3H1-type" evidence="7">
    <location>
        <begin position="541"/>
        <end position="568"/>
    </location>
</feature>
<feature type="domain" description="C3H1-type" evidence="7">
    <location>
        <begin position="571"/>
        <end position="594"/>
    </location>
</feature>
<feature type="compositionally biased region" description="Basic residues" evidence="6">
    <location>
        <begin position="474"/>
        <end position="494"/>
    </location>
</feature>
<keyword evidence="3 5" id="KW-0863">Zinc-finger</keyword>
<dbReference type="InterPro" id="IPR041367">
    <property type="entry name" value="Znf-CCCH_4"/>
</dbReference>
<evidence type="ECO:0000256" key="4">
    <source>
        <dbReference type="ARBA" id="ARBA00022833"/>
    </source>
</evidence>
<dbReference type="GO" id="GO:0005634">
    <property type="term" value="C:nucleus"/>
    <property type="evidence" value="ECO:0007669"/>
    <property type="project" value="TreeGrafter"/>
</dbReference>
<dbReference type="Pfam" id="PF18044">
    <property type="entry name" value="zf-CCCH_4"/>
    <property type="match status" value="1"/>
</dbReference>
<evidence type="ECO:0000256" key="5">
    <source>
        <dbReference type="PROSITE-ProRule" id="PRU00723"/>
    </source>
</evidence>
<evidence type="ECO:0000256" key="6">
    <source>
        <dbReference type="SAM" id="MobiDB-lite"/>
    </source>
</evidence>
<feature type="compositionally biased region" description="Polar residues" evidence="6">
    <location>
        <begin position="627"/>
        <end position="637"/>
    </location>
</feature>
<evidence type="ECO:0000259" key="7">
    <source>
        <dbReference type="PROSITE" id="PS50103"/>
    </source>
</evidence>
<dbReference type="InterPro" id="IPR045124">
    <property type="entry name" value="Su(sable)-like"/>
</dbReference>
<keyword evidence="1 5" id="KW-0479">Metal-binding</keyword>
<evidence type="ECO:0000313" key="8">
    <source>
        <dbReference type="EMBL" id="KAJ9688114.1"/>
    </source>
</evidence>
<evidence type="ECO:0000256" key="1">
    <source>
        <dbReference type="ARBA" id="ARBA00022723"/>
    </source>
</evidence>
<feature type="compositionally biased region" description="Basic and acidic residues" evidence="6">
    <location>
        <begin position="253"/>
        <end position="262"/>
    </location>
</feature>
<feature type="zinc finger region" description="C3H1-type" evidence="5">
    <location>
        <begin position="512"/>
        <end position="539"/>
    </location>
</feature>
<sequence length="959" mass="105360">MEGSTSETPKPSAAFQFNPHRKSHLRSHTYSTLLRILSHCHQHSHCSHDDPVPDHDSSGLGRVTENEVGNELVVSDAVEPEDMPIQKDPIVHESPEGMPIQKDTIIDESAAVIGFQEVGLSNVQVVMDELEQIMRGKENKDVVVSKSNRSSILSFDKDQNNTSRELEHLMAKREDKGDVVGKSINLLTLALNINQNADHVDACINNHEDRFNLQHVIMEEDEDGEQVKASDEQNNVVNLEGLNLSIDDNINGEDSKADENNNKKSSPFKGIALEDPGLKVQQKEMELEKSVSPRTASSPFYVTVDGDIEEGEISGDFMGDDLSIEDDVASEMKKGEEESISENIINKEEFTCNEQKRVNDKDSESTSKIVSSVDKVDHGVEVTESNRNQMRCKSQMGQGGRTINGAKKKDGSDCMREAETSKMKGSGAKVDFDCPANFLDDLVFHGESLADNAAENLSITSVKEGVRVTKKRKRVLSKEKRVKKKQKERKKRAEKNKELGVKRLRLLPVSKPKTVTYCRHYLKGRCQEGDHCRFSHDTIPLTKSSPCCHFARGTCMKGDDCPFDHQLSNYPCNNYVSKGFCSRGDDCLFSHKMPLKESSPTAVNVCKPVSEPPSQPSKSYSKKLDMNGTSHQNANSLSHSVGIFPQSNMEKKVAETVLKPPEQASRGINFLSFGKSPMDNSGKLKQIGSSPKMDEGVKVDNQKNQGEVQNMNEKAKRTPVTVPPRGINFLSFGKAPLNDSSVKELAGSPSNREDGNKISPLGDSNKYKQVGSSSTRDGNINVSSQLIQSATETIHELNEMSNRRQPAAAPPGINFLSFGKAPLDDLSSKRQSKSPSQSNNVIEIPIQERQRASSGFQNSSAVRWGLPASPITSVSDQLVHGHNKDTSSSAQKALLSTLAFAAKYESALKVDRSIVAPSVSMEANKEIRNVSNSGGSQNKAMKASTILDFLFSSGGKTKQ</sequence>
<feature type="region of interest" description="Disordered" evidence="6">
    <location>
        <begin position="247"/>
        <end position="271"/>
    </location>
</feature>
<protein>
    <recommendedName>
        <fullName evidence="7">C3H1-type domain-containing protein</fullName>
    </recommendedName>
</protein>